<dbReference type="AlphaFoldDB" id="A0A7W6NK09"/>
<dbReference type="Gene3D" id="1.10.287.540">
    <property type="entry name" value="Helix hairpin bin"/>
    <property type="match status" value="1"/>
</dbReference>
<evidence type="ECO:0000313" key="2">
    <source>
        <dbReference type="EMBL" id="MBB4064059.1"/>
    </source>
</evidence>
<keyword evidence="3" id="KW-1185">Reference proteome</keyword>
<dbReference type="Proteomes" id="UP000528286">
    <property type="component" value="Unassembled WGS sequence"/>
</dbReference>
<evidence type="ECO:0000313" key="3">
    <source>
        <dbReference type="Proteomes" id="UP000528286"/>
    </source>
</evidence>
<dbReference type="EMBL" id="JACIEZ010000002">
    <property type="protein sequence ID" value="MBB4064059.1"/>
    <property type="molecule type" value="Genomic_DNA"/>
</dbReference>
<feature type="transmembrane region" description="Helical" evidence="1">
    <location>
        <begin position="68"/>
        <end position="87"/>
    </location>
</feature>
<reference evidence="2 3" key="1">
    <citation type="submission" date="2020-08" db="EMBL/GenBank/DDBJ databases">
        <title>Genomic Encyclopedia of Type Strains, Phase IV (KMG-IV): sequencing the most valuable type-strain genomes for metagenomic binning, comparative biology and taxonomic classification.</title>
        <authorList>
            <person name="Goeker M."/>
        </authorList>
    </citation>
    <scope>NUCLEOTIDE SEQUENCE [LARGE SCALE GENOMIC DNA]</scope>
    <source>
        <strain evidence="2 3">DSM 29853</strain>
    </source>
</reference>
<comment type="caution">
    <text evidence="2">The sequence shown here is derived from an EMBL/GenBank/DDBJ whole genome shotgun (WGS) entry which is preliminary data.</text>
</comment>
<sequence length="97" mass="10555">MPDHSIFPSSDQFLKLVEGQARLEAKLDAFFAAQTTMKTEIDGMKTDIAAVKSDVAEIKSQRRATKSYLAGIAAVAGGISWVASQFLDPLMKKFFGI</sequence>
<keyword evidence="1" id="KW-0812">Transmembrane</keyword>
<organism evidence="2 3">
    <name type="scientific">Gellertiella hungarica</name>
    <dbReference type="NCBI Taxonomy" id="1572859"/>
    <lineage>
        <taxon>Bacteria</taxon>
        <taxon>Pseudomonadati</taxon>
        <taxon>Pseudomonadota</taxon>
        <taxon>Alphaproteobacteria</taxon>
        <taxon>Hyphomicrobiales</taxon>
        <taxon>Rhizobiaceae</taxon>
        <taxon>Gellertiella</taxon>
    </lineage>
</organism>
<name>A0A7W6NK09_9HYPH</name>
<dbReference type="RefSeq" id="WP_183365301.1">
    <property type="nucleotide sequence ID" value="NZ_JACIEZ010000002.1"/>
</dbReference>
<evidence type="ECO:0000256" key="1">
    <source>
        <dbReference type="SAM" id="Phobius"/>
    </source>
</evidence>
<keyword evidence="1" id="KW-0472">Membrane</keyword>
<protein>
    <submittedName>
        <fullName evidence="2">Uncharacterized protein</fullName>
    </submittedName>
</protein>
<accession>A0A7W6NK09</accession>
<gene>
    <name evidence="2" type="ORF">GGR23_001236</name>
</gene>
<proteinExistence type="predicted"/>
<keyword evidence="1" id="KW-1133">Transmembrane helix</keyword>